<protein>
    <submittedName>
        <fullName evidence="1">Iterative type I polyketide synthase</fullName>
    </submittedName>
</protein>
<sequence length="2548" mass="280462">METPSAKQSKSLAIIGLAAKYAQGATDVNRFWDFLLEAREATTSYPKDRLNHEGFYHPDPEHAGTTHTRQAQFLSENPNAFDAAFFSISKTEAESLDPQQRLVMENVYHALENAGLPMSKFVSSNTSVFAAGFNHDHRDRLSTDPDIALKHQPTGAESSMISGRVSWFYDFKGPSLTIETACSSSMVAFHLAAQSLHAGESDMAIVSGANVCSSFHHILSMGYSGFFSAEGRCFTFDHRANGYSRGEGVGTVILKDLEKALGDGDTIRAVVLSTALDHDGRTPGLTRPSGDAQVLLIQNAYRSCGLDPRETSFVEAHGAGTPVGDPIEVESLAKAFQSAKRDQPLYVGAVKSNIGHLEGSSGLAGIIKAVLVLEAGLIPPNVNFEKVNPRINNDEWNIRFPLKVTPWPRTGPRRASVNCFGISGTNGHCIMEDAHSYLKRKGLVGRHNTRLVVSPSNGLEQKRGEDGPPSRLDTKSQRENDLTVKLLLFSGFDEGAPRRAAEQLLSYLEARQEVSDSSLLDIAYTLSERRSRLRWNSYILATSCEDLRMQLATGRGLSQSQYGQKPRRVGFVFTGQGTQDPRMPQQMLRYPVFQQSLAAASAYLQRKGCPAPMIESICGASEYPNINLAEISHISYTVIQVALVDLLASWGIQPDRVVGHSSGEIAAAYCAGKIPREAAWDAAYHRGRLPMQILGRPKGAMLAVGLDSATLLAHVEKIRRMVPGELVIACYNSPRNNTVSGDENLVLALEERLSTESVFMRRLRAPNAYHSPRMKDIADEYEAALDNVSGEADYNYRTSGDHTIRMFSSSTGKEVLKPLLDKTYWVNSLVSTVDFAGALGRMCFEDGHGTVDYLIEIGPHGALQSAIKDTLADEGSISYRMILNRMDSSTRTILNTVGHLVAGGANVNLSEVNSCLQSGSGSPVLAVDLPPYPFNHSEKSLYESRLTRALRFRKFPRHELLGAPIPDSNCLHQSWKHYLRVSENPWLRDHMISGKIVFPGAGYLVMAIEAIRQVWDGTTQAGFRIRDVNLKAILIVPVDNYGIETCFSMCPAEESNLSNSTVWNRFSVSSYSFDLDEWTEHCTGFIAGDVALSPNPVTNGREAAIDRKAWIKTQDQASACQTSMEFNRVYDNLDSVGFRLGPSFRNLSSVKTGGIKGGVMSGRITIPDVAAAMPKGFARPHLIHPTTLDNALQAGFAAICDLTGTITFRNSLVPSFIKRVWVSAKVQHQGSLSCYAKACYFTHDAYTAAGRIDNQICCSMQWRNDANFISTSSINTLEEEQTEYDAERVWFTELQLAAALLASNALSELEGYHFPATAPQHYIRCYAYLRKLAQDTAKGLLPEVSPDEWQKYSQNHEMSRALLVRVATRDITGELLFRIGTQVASILKQKCDPLYLMFGQDDLMTKYYDSVMETGPFPTRFAQLMSTFHHTYSDMRVLEIGAGTGSLTSLILRLLCPVGEHREFRNNCVAEYDYTDLSSSFFERAKSRFAAWGHILRYKVLDISVDPLTQGFARESYDMVIASNVLHATPDILQTMKHARSLLKPGGRMITLEGARQDTAYINIIFSTLAGWWSATELFRQWCPYVPADKWEKVISQSGFSGVDIEIPSSQYPEFKQLNLMVSTALVPVPASDRVVVIVIAENQDENLAQALQARLMSIGAEHCSIERLQSLDSKSLRDVVCISLLELHCLLLYDMDEANFDRVKHLLTTCDRIQWVTGCEDPRQTLAVGLIRTVRIERAADNLNLVTVAVDFVKSSAEDVVNGVARIFSHQYLHGNCTGSYHHNAEYLLHGPQIQTARIVENDEATHSINAQWKDPEIESTGWNSLQRPVRLQIGRPGALDSLHWVSDTDVSRPLGPTEVETRVCAVGLNFRDLLVVMGELPEVTIGVEAAGIVTRVGSAVSGQLQVGDRVAYLDYGSNFGALRTLGRIEQDLVVRVPAALRIEEAASMPVIWTTVLYALKKVAQLGPGESILIHAAAGGVGQAAIQYSQMVGAEIFATVSTVEKKTVLVSKYGIPADHIFFTRDLAFVSGIRQLAPEGVDVILNSLSGEALHESWGCLAPLGRFIEVGKRDIRAGGKLDMGPFSNNKMFVGVDALKLAKHCPRLVSNLLHELMQLWQDGKIHPPEPVTFVPYGQIQPALRSLQTGQNMGKIVCVPQQTDEIPCAPDPPAAYSLDPNAAYILAGGMGGIGCSIAHWMVMRRARHLIFLSRTPQLHTAGQATVSTLEAKGCRVQVICCDISNAERTHTVLRDIQGPNGASIRGCIICALALADSALEKMSHRQWQEPLKAKVQGSWNLHQLLSSDNLQFFVMLSSISGVVGNRGQANYNAGNTFQDALARLRVSQGLPGVSIDLGAVDSVGFYAEHRESLRHSFRAVTVHREDQMLAIIEHALDPRLKRTPATCQLICGLATRSAYEQRGIPIPPHLQHPLFMNLRDHVSSVGPPTGSIKQHDVQTLLATAQNEEAAIEVVLVGIQKKLSSILSIAEDEIDPSRSVRENGVDSLIEMEFRTWVSRDLGMTLDKADFNMKSLQELSVEVARFSSLTHYK</sequence>
<gene>
    <name evidence="1" type="ORF">BO66DRAFT_312101</name>
</gene>
<dbReference type="Proteomes" id="UP000249661">
    <property type="component" value="Unassembled WGS sequence"/>
</dbReference>
<evidence type="ECO:0000313" key="1">
    <source>
        <dbReference type="EMBL" id="RAH74960.1"/>
    </source>
</evidence>
<keyword evidence="2" id="KW-1185">Reference proteome</keyword>
<dbReference type="EMBL" id="KZ824934">
    <property type="protein sequence ID" value="RAH74960.1"/>
    <property type="molecule type" value="Genomic_DNA"/>
</dbReference>
<evidence type="ECO:0000313" key="2">
    <source>
        <dbReference type="Proteomes" id="UP000249661"/>
    </source>
</evidence>
<organism evidence="1 2">
    <name type="scientific">Aspergillus aculeatinus CBS 121060</name>
    <dbReference type="NCBI Taxonomy" id="1448322"/>
    <lineage>
        <taxon>Eukaryota</taxon>
        <taxon>Fungi</taxon>
        <taxon>Dikarya</taxon>
        <taxon>Ascomycota</taxon>
        <taxon>Pezizomycotina</taxon>
        <taxon>Eurotiomycetes</taxon>
        <taxon>Eurotiomycetidae</taxon>
        <taxon>Eurotiales</taxon>
        <taxon>Aspergillaceae</taxon>
        <taxon>Aspergillus</taxon>
        <taxon>Aspergillus subgen. Circumdati</taxon>
    </lineage>
</organism>
<name>A0ACD1HMX9_9EURO</name>
<proteinExistence type="predicted"/>
<accession>A0ACD1HMX9</accession>
<reference evidence="1" key="1">
    <citation type="submission" date="2018-02" db="EMBL/GenBank/DDBJ databases">
        <title>The genomes of Aspergillus section Nigri reveals drivers in fungal speciation.</title>
        <authorList>
            <consortium name="DOE Joint Genome Institute"/>
            <person name="Vesth T.C."/>
            <person name="Nybo J."/>
            <person name="Theobald S."/>
            <person name="Brandl J."/>
            <person name="Frisvad J.C."/>
            <person name="Nielsen K.F."/>
            <person name="Lyhne E.K."/>
            <person name="Kogle M.E."/>
            <person name="Kuo A."/>
            <person name="Riley R."/>
            <person name="Clum A."/>
            <person name="Nolan M."/>
            <person name="Lipzen A."/>
            <person name="Salamov A."/>
            <person name="Henrissat B."/>
            <person name="Wiebenga A."/>
            <person name="De vries R.P."/>
            <person name="Grigoriev I.V."/>
            <person name="Mortensen U.H."/>
            <person name="Andersen M.R."/>
            <person name="Baker S.E."/>
        </authorList>
    </citation>
    <scope>NUCLEOTIDE SEQUENCE</scope>
    <source>
        <strain evidence="1">CBS 121060</strain>
    </source>
</reference>